<accession>A0A9X2AP50</accession>
<evidence type="ECO:0000313" key="2">
    <source>
        <dbReference type="EMBL" id="MCJ0763102.1"/>
    </source>
</evidence>
<dbReference type="RefSeq" id="WP_243305703.1">
    <property type="nucleotide sequence ID" value="NZ_JALGBI010000001.1"/>
</dbReference>
<proteinExistence type="predicted"/>
<dbReference type="EMBL" id="JALGBI010000001">
    <property type="protein sequence ID" value="MCJ0763102.1"/>
    <property type="molecule type" value="Genomic_DNA"/>
</dbReference>
<gene>
    <name evidence="2" type="ORF">MMF98_07765</name>
</gene>
<keyword evidence="1" id="KW-0732">Signal</keyword>
<evidence type="ECO:0008006" key="4">
    <source>
        <dbReference type="Google" id="ProtNLM"/>
    </source>
</evidence>
<keyword evidence="3" id="KW-1185">Reference proteome</keyword>
<protein>
    <recommendedName>
        <fullName evidence="4">SPOR domain-containing protein</fullName>
    </recommendedName>
</protein>
<feature type="signal peptide" evidence="1">
    <location>
        <begin position="1"/>
        <end position="27"/>
    </location>
</feature>
<comment type="caution">
    <text evidence="2">The sequence shown here is derived from an EMBL/GenBank/DDBJ whole genome shotgun (WGS) entry which is preliminary data.</text>
</comment>
<name>A0A9X2AP50_9BURK</name>
<organism evidence="2 3">
    <name type="scientific">Variovorax terrae</name>
    <dbReference type="NCBI Taxonomy" id="2923278"/>
    <lineage>
        <taxon>Bacteria</taxon>
        <taxon>Pseudomonadati</taxon>
        <taxon>Pseudomonadota</taxon>
        <taxon>Betaproteobacteria</taxon>
        <taxon>Burkholderiales</taxon>
        <taxon>Comamonadaceae</taxon>
        <taxon>Variovorax</taxon>
    </lineage>
</organism>
<sequence>MTVSIAATPLRRAAIVLAVASSSYVLAADADDRAALREAATGSRFTAGTASYRLVPRAAAQPQAQADASAAPASGMLAPAGAAARSGGRVVGRLGGYAIVLDGGPAAGPDSAARAASGGTPGYLVAVNQRSGAPALVAPRLKVFCAEAGRAEALAQASGGRVLLASQPPALVILGFDTPQRALAAADGLRRQSCVQEVQPEVLESFAKPH</sequence>
<feature type="chain" id="PRO_5040923890" description="SPOR domain-containing protein" evidence="1">
    <location>
        <begin position="28"/>
        <end position="210"/>
    </location>
</feature>
<dbReference type="Proteomes" id="UP001139447">
    <property type="component" value="Unassembled WGS sequence"/>
</dbReference>
<evidence type="ECO:0000256" key="1">
    <source>
        <dbReference type="SAM" id="SignalP"/>
    </source>
</evidence>
<reference evidence="2" key="1">
    <citation type="submission" date="2022-03" db="EMBL/GenBank/DDBJ databases">
        <authorList>
            <person name="Woo C.Y."/>
        </authorList>
    </citation>
    <scope>NUCLEOTIDE SEQUENCE</scope>
    <source>
        <strain evidence="2">CYS-02</strain>
    </source>
</reference>
<evidence type="ECO:0000313" key="3">
    <source>
        <dbReference type="Proteomes" id="UP001139447"/>
    </source>
</evidence>
<dbReference type="AlphaFoldDB" id="A0A9X2AP50"/>